<keyword evidence="2" id="KW-0472">Membrane</keyword>
<protein>
    <recommendedName>
        <fullName evidence="3">AsmA domain-containing protein</fullName>
    </recommendedName>
</protein>
<feature type="compositionally biased region" description="Low complexity" evidence="1">
    <location>
        <begin position="457"/>
        <end position="484"/>
    </location>
</feature>
<organism evidence="4 5">
    <name type="scientific">Kushneria marisflavi</name>
    <dbReference type="NCBI Taxonomy" id="157779"/>
    <lineage>
        <taxon>Bacteria</taxon>
        <taxon>Pseudomonadati</taxon>
        <taxon>Pseudomonadota</taxon>
        <taxon>Gammaproteobacteria</taxon>
        <taxon>Oceanospirillales</taxon>
        <taxon>Halomonadaceae</taxon>
        <taxon>Kushneria</taxon>
    </lineage>
</organism>
<feature type="region of interest" description="Disordered" evidence="1">
    <location>
        <begin position="456"/>
        <end position="484"/>
    </location>
</feature>
<name>A0A240UR56_9GAMM</name>
<dbReference type="GO" id="GO:0090313">
    <property type="term" value="P:regulation of protein targeting to membrane"/>
    <property type="evidence" value="ECO:0007669"/>
    <property type="project" value="TreeGrafter"/>
</dbReference>
<reference evidence="4 5" key="1">
    <citation type="submission" date="2017-05" db="EMBL/GenBank/DDBJ databases">
        <authorList>
            <person name="Song R."/>
            <person name="Chenine A.L."/>
            <person name="Ruprecht R.M."/>
        </authorList>
    </citation>
    <scope>NUCLEOTIDE SEQUENCE [LARGE SCALE GENOMIC DNA]</scope>
    <source>
        <strain evidence="4">SW32</strain>
    </source>
</reference>
<evidence type="ECO:0000313" key="4">
    <source>
        <dbReference type="EMBL" id="ART63522.1"/>
    </source>
</evidence>
<sequence length="797" mass="84671">MMSGSVDAIIGREISWGEYSMKALFRIVLAAIGVLGLLAVAVVIYATTFLDPNDLKPRLADAVRERTGLELSLNGPLSWTFYPRIGVTVEDASARLPDQSNDEAPFAAFRQAEARLRFAPLLSGNIEVDGFTLDGLRLNLERDAQGHGNWETLVETVARQGNDQPASPSRRPQSVASAGDRPLAMDIASVQVSDGQVHFEDHQNDRNMTLSSLALQASNVTSGGAFPLELSFAVKGSQPEMNGTISLKSQASLDLNSAVYSLDNLALKGAMHLSALDDTHEQSFGLKAARLAADFDQQRYSVDSAVLDGTFYLPSLGEHALPLGVEASGEVSLAEDQASLTSFALTSGQLLRLTGSGKASQLSNDLHWQGQIDMAPADLRSWLERLGKLPATADAQALQRVGLSSRVEGDQRLAKFTDLAVDIDDTALKGSVSVGLGSPLLHASLEGDSLDLDRYLPPSAASAASSDQAPQPRADGAPPAANAGASLNESTLALARSLDLDLNLTLETLKARKFQLENVVLKAQGREGHYRLSRLNADLYDGALKANGAMNVAASSASLSFEPQLTGVALQPLLKDALGRDDLFRGTLNARAALSSTLEGNDTWLDHLDGKASFTISDGAMMGINLPGQLCTTAAMLQGNNTSHEWGSDTEFDRFAASVDIVDGVIQNDDLNVALPGVDITGNGQVDLKAQDLDMALAARLVNTADTQGCPVSSTLSHIPLPLHCSGSLSDAPAQWCRFDADAFSAILQKTATNEGKEKLREHVDRQLEGKLGQRIEEKLGEASGSNLKDAIKGLFQ</sequence>
<evidence type="ECO:0000256" key="1">
    <source>
        <dbReference type="SAM" id="MobiDB-lite"/>
    </source>
</evidence>
<evidence type="ECO:0000256" key="2">
    <source>
        <dbReference type="SAM" id="Phobius"/>
    </source>
</evidence>
<feature type="compositionally biased region" description="Polar residues" evidence="1">
    <location>
        <begin position="159"/>
        <end position="176"/>
    </location>
</feature>
<feature type="transmembrane region" description="Helical" evidence="2">
    <location>
        <begin position="23"/>
        <end position="46"/>
    </location>
</feature>
<accession>A0A240UR56</accession>
<gene>
    <name evidence="4" type="ORF">B9H00_11015</name>
</gene>
<evidence type="ECO:0000259" key="3">
    <source>
        <dbReference type="Pfam" id="PF05170"/>
    </source>
</evidence>
<feature type="domain" description="AsmA" evidence="3">
    <location>
        <begin position="21"/>
        <end position="670"/>
    </location>
</feature>
<keyword evidence="5" id="KW-1185">Reference proteome</keyword>
<dbReference type="Pfam" id="PF05170">
    <property type="entry name" value="AsmA"/>
    <property type="match status" value="1"/>
</dbReference>
<dbReference type="PANTHER" id="PTHR30441">
    <property type="entry name" value="DUF748 DOMAIN-CONTAINING PROTEIN"/>
    <property type="match status" value="1"/>
</dbReference>
<keyword evidence="2" id="KW-1133">Transmembrane helix</keyword>
<dbReference type="InterPro" id="IPR052894">
    <property type="entry name" value="AsmA-related"/>
</dbReference>
<dbReference type="AlphaFoldDB" id="A0A240UR56"/>
<dbReference type="InterPro" id="IPR007844">
    <property type="entry name" value="AsmA"/>
</dbReference>
<keyword evidence="2" id="KW-0812">Transmembrane</keyword>
<dbReference type="Proteomes" id="UP000194457">
    <property type="component" value="Chromosome"/>
</dbReference>
<dbReference type="PANTHER" id="PTHR30441:SF4">
    <property type="entry name" value="PROTEIN ASMA"/>
    <property type="match status" value="1"/>
</dbReference>
<feature type="region of interest" description="Disordered" evidence="1">
    <location>
        <begin position="159"/>
        <end position="179"/>
    </location>
</feature>
<evidence type="ECO:0000313" key="5">
    <source>
        <dbReference type="Proteomes" id="UP000194457"/>
    </source>
</evidence>
<dbReference type="KEGG" id="kma:B9H00_11015"/>
<proteinExistence type="predicted"/>
<dbReference type="EMBL" id="CP021358">
    <property type="protein sequence ID" value="ART63522.1"/>
    <property type="molecule type" value="Genomic_DNA"/>
</dbReference>
<dbReference type="GO" id="GO:0005886">
    <property type="term" value="C:plasma membrane"/>
    <property type="evidence" value="ECO:0007669"/>
    <property type="project" value="TreeGrafter"/>
</dbReference>